<accession>A0ABS1QY85</accession>
<organism evidence="8 9">
    <name type="scientific">Sphingobacterium faecale</name>
    <dbReference type="NCBI Taxonomy" id="2803775"/>
    <lineage>
        <taxon>Bacteria</taxon>
        <taxon>Pseudomonadati</taxon>
        <taxon>Bacteroidota</taxon>
        <taxon>Sphingobacteriia</taxon>
        <taxon>Sphingobacteriales</taxon>
        <taxon>Sphingobacteriaceae</taxon>
        <taxon>Sphingobacterium</taxon>
    </lineage>
</organism>
<reference evidence="8 9" key="1">
    <citation type="submission" date="2021-01" db="EMBL/GenBank/DDBJ databases">
        <title>C459-1 draft genome sequence.</title>
        <authorList>
            <person name="Zhang X.-F."/>
        </authorList>
    </citation>
    <scope>NUCLEOTIDE SEQUENCE [LARGE SCALE GENOMIC DNA]</scope>
    <source>
        <strain evidence="9">C459-1</strain>
    </source>
</reference>
<dbReference type="Proteomes" id="UP000625283">
    <property type="component" value="Unassembled WGS sequence"/>
</dbReference>
<protein>
    <submittedName>
        <fullName evidence="8">Undecaprenyl/decaprenyl-phosphate alpha-N-acetylglucosaminyl 1-phosphate transferase</fullName>
    </submittedName>
</protein>
<dbReference type="CDD" id="cd06853">
    <property type="entry name" value="GT_WecA_like"/>
    <property type="match status" value="1"/>
</dbReference>
<sequence length="384" mass="42944">MLDVGTLLLFVPALFAGVLGALFIPRILLVAYRKRLFDPISERKLHRCVIPRLGGISFVPIQVCLFALTVVLVFKLGFGTWDVQSWALIPHFALLFCGLLVLYMVGLGDDLIGIGFKWKFFFQVLVACFFPLSGLWINDFYGLLAVHAIPEWIGMPLTVFLVVLIINAINLMDGLDGLCAGIVGIGCLVFGLLFYISGAYIHTLFALITVGSVAPFFYYNVFGIGRKKRRIFMGDIGSTTLGYSLAFLAVSYATNNSFIKPFYDNSIIVAYSVLLLPVLDVARVMFIRWKNGKPLYSADQNHLHHLLLRIGIPHRGAMLFIVGSNLFYVLFNLLAIRLMDNNLVVVLNLLMWGSFYFVFAKIDKSRTLGCDKIRTLNADVKETI</sequence>
<dbReference type="RefSeq" id="WP_202101082.1">
    <property type="nucleotide sequence ID" value="NZ_JAERTY010000001.1"/>
</dbReference>
<feature type="transmembrane region" description="Helical" evidence="7">
    <location>
        <begin position="175"/>
        <end position="194"/>
    </location>
</feature>
<dbReference type="InterPro" id="IPR000715">
    <property type="entry name" value="Glycosyl_transferase_4"/>
</dbReference>
<keyword evidence="9" id="KW-1185">Reference proteome</keyword>
<evidence type="ECO:0000313" key="8">
    <source>
        <dbReference type="EMBL" id="MBL1407264.1"/>
    </source>
</evidence>
<evidence type="ECO:0000256" key="7">
    <source>
        <dbReference type="SAM" id="Phobius"/>
    </source>
</evidence>
<evidence type="ECO:0000256" key="4">
    <source>
        <dbReference type="ARBA" id="ARBA00022692"/>
    </source>
</evidence>
<feature type="transmembrane region" description="Helical" evidence="7">
    <location>
        <begin position="86"/>
        <end position="108"/>
    </location>
</feature>
<keyword evidence="3 8" id="KW-0808">Transferase</keyword>
<feature type="transmembrane region" description="Helical" evidence="7">
    <location>
        <begin position="149"/>
        <end position="168"/>
    </location>
</feature>
<dbReference type="PANTHER" id="PTHR22926:SF3">
    <property type="entry name" value="UNDECAPRENYL-PHOSPHATE ALPHA-N-ACETYLGLUCOSAMINYL 1-PHOSPHATE TRANSFERASE"/>
    <property type="match status" value="1"/>
</dbReference>
<feature type="transmembrane region" description="Helical" evidence="7">
    <location>
        <begin position="231"/>
        <end position="254"/>
    </location>
</feature>
<feature type="transmembrane region" description="Helical" evidence="7">
    <location>
        <begin position="266"/>
        <end position="286"/>
    </location>
</feature>
<evidence type="ECO:0000256" key="5">
    <source>
        <dbReference type="ARBA" id="ARBA00022989"/>
    </source>
</evidence>
<dbReference type="PANTHER" id="PTHR22926">
    <property type="entry name" value="PHOSPHO-N-ACETYLMURAMOYL-PENTAPEPTIDE-TRANSFERASE"/>
    <property type="match status" value="1"/>
</dbReference>
<keyword evidence="5 7" id="KW-1133">Transmembrane helix</keyword>
<feature type="transmembrane region" description="Helical" evidence="7">
    <location>
        <begin position="342"/>
        <end position="359"/>
    </location>
</feature>
<dbReference type="GO" id="GO:0016740">
    <property type="term" value="F:transferase activity"/>
    <property type="evidence" value="ECO:0007669"/>
    <property type="project" value="UniProtKB-KW"/>
</dbReference>
<evidence type="ECO:0000256" key="6">
    <source>
        <dbReference type="ARBA" id="ARBA00023136"/>
    </source>
</evidence>
<feature type="transmembrane region" description="Helical" evidence="7">
    <location>
        <begin position="317"/>
        <end position="336"/>
    </location>
</feature>
<evidence type="ECO:0000256" key="3">
    <source>
        <dbReference type="ARBA" id="ARBA00022679"/>
    </source>
</evidence>
<proteinExistence type="predicted"/>
<feature type="transmembrane region" description="Helical" evidence="7">
    <location>
        <begin position="120"/>
        <end position="137"/>
    </location>
</feature>
<comment type="subcellular location">
    <subcellularLocation>
        <location evidence="1">Cell membrane</location>
        <topology evidence="1">Multi-pass membrane protein</topology>
    </subcellularLocation>
</comment>
<feature type="transmembrane region" description="Helical" evidence="7">
    <location>
        <begin position="53"/>
        <end position="74"/>
    </location>
</feature>
<evidence type="ECO:0000256" key="2">
    <source>
        <dbReference type="ARBA" id="ARBA00022475"/>
    </source>
</evidence>
<dbReference type="Pfam" id="PF00953">
    <property type="entry name" value="Glycos_transf_4"/>
    <property type="match status" value="1"/>
</dbReference>
<evidence type="ECO:0000313" key="9">
    <source>
        <dbReference type="Proteomes" id="UP000625283"/>
    </source>
</evidence>
<feature type="transmembrane region" description="Helical" evidence="7">
    <location>
        <begin position="6"/>
        <end position="32"/>
    </location>
</feature>
<feature type="transmembrane region" description="Helical" evidence="7">
    <location>
        <begin position="200"/>
        <end position="219"/>
    </location>
</feature>
<keyword evidence="4 7" id="KW-0812">Transmembrane</keyword>
<comment type="caution">
    <text evidence="8">The sequence shown here is derived from an EMBL/GenBank/DDBJ whole genome shotgun (WGS) entry which is preliminary data.</text>
</comment>
<dbReference type="EMBL" id="JAERTY010000001">
    <property type="protein sequence ID" value="MBL1407264.1"/>
    <property type="molecule type" value="Genomic_DNA"/>
</dbReference>
<keyword evidence="2" id="KW-1003">Cell membrane</keyword>
<name>A0ABS1QY85_9SPHI</name>
<evidence type="ECO:0000256" key="1">
    <source>
        <dbReference type="ARBA" id="ARBA00004651"/>
    </source>
</evidence>
<gene>
    <name evidence="8" type="ORF">JKG61_00725</name>
</gene>
<keyword evidence="6 7" id="KW-0472">Membrane</keyword>